<reference evidence="1 2" key="1">
    <citation type="journal article" date="2014" name="Agronomy (Basel)">
        <title>A Draft Genome Sequence for Ensete ventricosum, the Drought-Tolerant Tree Against Hunger.</title>
        <authorList>
            <person name="Harrison J."/>
            <person name="Moore K.A."/>
            <person name="Paszkiewicz K."/>
            <person name="Jones T."/>
            <person name="Grant M."/>
            <person name="Ambacheew D."/>
            <person name="Muzemil S."/>
            <person name="Studholme D.J."/>
        </authorList>
    </citation>
    <scope>NUCLEOTIDE SEQUENCE [LARGE SCALE GENOMIC DNA]</scope>
</reference>
<accession>A0A426Z6U1</accession>
<organism evidence="1 2">
    <name type="scientific">Ensete ventricosum</name>
    <name type="common">Abyssinian banana</name>
    <name type="synonym">Musa ensete</name>
    <dbReference type="NCBI Taxonomy" id="4639"/>
    <lineage>
        <taxon>Eukaryota</taxon>
        <taxon>Viridiplantae</taxon>
        <taxon>Streptophyta</taxon>
        <taxon>Embryophyta</taxon>
        <taxon>Tracheophyta</taxon>
        <taxon>Spermatophyta</taxon>
        <taxon>Magnoliopsida</taxon>
        <taxon>Liliopsida</taxon>
        <taxon>Zingiberales</taxon>
        <taxon>Musaceae</taxon>
        <taxon>Ensete</taxon>
    </lineage>
</organism>
<dbReference type="AlphaFoldDB" id="A0A426Z6U1"/>
<protein>
    <submittedName>
        <fullName evidence="1">Uncharacterized protein</fullName>
    </submittedName>
</protein>
<evidence type="ECO:0000313" key="2">
    <source>
        <dbReference type="Proteomes" id="UP000287651"/>
    </source>
</evidence>
<comment type="caution">
    <text evidence="1">The sequence shown here is derived from an EMBL/GenBank/DDBJ whole genome shotgun (WGS) entry which is preliminary data.</text>
</comment>
<dbReference type="EMBL" id="AMZH03008105">
    <property type="protein sequence ID" value="RRT59697.1"/>
    <property type="molecule type" value="Genomic_DNA"/>
</dbReference>
<gene>
    <name evidence="1" type="ORF">B296_00017922</name>
</gene>
<proteinExistence type="predicted"/>
<name>A0A426Z6U1_ENSVE</name>
<dbReference type="Proteomes" id="UP000287651">
    <property type="component" value="Unassembled WGS sequence"/>
</dbReference>
<sequence length="99" mass="11221">MDRYSCTTHYCLQRMTRYAQLAATVAPVLHSPAPKHGLDCHRRELKRAKYRVVILASYRVSVKALAVVRGLLGTLSLELFLEIVHLYPVIVVSFNPRTA</sequence>
<evidence type="ECO:0000313" key="1">
    <source>
        <dbReference type="EMBL" id="RRT59697.1"/>
    </source>
</evidence>